<keyword evidence="3" id="KW-0649">Protein kinase inhibitor</keyword>
<dbReference type="AlphaFoldDB" id="A0A8C0IXV7"/>
<dbReference type="Proteomes" id="UP000694404">
    <property type="component" value="Unplaced"/>
</dbReference>
<dbReference type="InterPro" id="IPR004171">
    <property type="entry name" value="cAMP_dep_PKI"/>
</dbReference>
<evidence type="ECO:0008006" key="7">
    <source>
        <dbReference type="Google" id="ProtNLM"/>
    </source>
</evidence>
<reference evidence="5" key="1">
    <citation type="submission" date="2025-08" db="UniProtKB">
        <authorList>
            <consortium name="Ensembl"/>
        </authorList>
    </citation>
    <scope>IDENTIFICATION</scope>
</reference>
<evidence type="ECO:0000256" key="2">
    <source>
        <dbReference type="ARBA" id="ARBA00006393"/>
    </source>
</evidence>
<keyword evidence="6" id="KW-1185">Reference proteome</keyword>
<evidence type="ECO:0000256" key="3">
    <source>
        <dbReference type="ARBA" id="ARBA00023013"/>
    </source>
</evidence>
<comment type="function">
    <text evidence="1">Extremely potent competitive inhibitor of cAMP-dependent protein kinase activity, this protein interacts with the catalytic subunit of the enzyme after the cAMP-induced dissociation of its regulatory chains.</text>
</comment>
<dbReference type="PANTHER" id="PTHR15416">
    <property type="entry name" value="CAMP-DEPENDENT PROTEIN KINASE INHIBITOR/PKI"/>
    <property type="match status" value="1"/>
</dbReference>
<comment type="similarity">
    <text evidence="2">Belongs to the PKI family.</text>
</comment>
<proteinExistence type="inferred from homology"/>
<name>A0A8C0IXV7_CHEAB</name>
<organism evidence="5 6">
    <name type="scientific">Chelonoidis abingdonii</name>
    <name type="common">Abingdon island giant tortoise</name>
    <name type="synonym">Testudo abingdonii</name>
    <dbReference type="NCBI Taxonomy" id="106734"/>
    <lineage>
        <taxon>Eukaryota</taxon>
        <taxon>Metazoa</taxon>
        <taxon>Chordata</taxon>
        <taxon>Craniata</taxon>
        <taxon>Vertebrata</taxon>
        <taxon>Euteleostomi</taxon>
        <taxon>Archelosauria</taxon>
        <taxon>Testudinata</taxon>
        <taxon>Testudines</taxon>
        <taxon>Cryptodira</taxon>
        <taxon>Durocryptodira</taxon>
        <taxon>Testudinoidea</taxon>
        <taxon>Testudinidae</taxon>
        <taxon>Chelonoidis</taxon>
    </lineage>
</organism>
<accession>A0A8C0IXV7</accession>
<dbReference type="GeneTree" id="ENSGT00960000186966"/>
<evidence type="ECO:0000313" key="5">
    <source>
        <dbReference type="Ensembl" id="ENSCABP00000023807.1"/>
    </source>
</evidence>
<evidence type="ECO:0000256" key="4">
    <source>
        <dbReference type="SAM" id="MobiDB-lite"/>
    </source>
</evidence>
<dbReference type="GO" id="GO:0004862">
    <property type="term" value="F:cAMP-dependent protein kinase inhibitor activity"/>
    <property type="evidence" value="ECO:0007669"/>
    <property type="project" value="InterPro"/>
</dbReference>
<sequence>MTDVEPVVTDFASSGRAGRRNALPDILGSPAGVGAGTSDLAAFESSISDISNLQW</sequence>
<reference evidence="5" key="2">
    <citation type="submission" date="2025-09" db="UniProtKB">
        <authorList>
            <consortium name="Ensembl"/>
        </authorList>
    </citation>
    <scope>IDENTIFICATION</scope>
</reference>
<feature type="region of interest" description="Disordered" evidence="4">
    <location>
        <begin position="1"/>
        <end position="25"/>
    </location>
</feature>
<evidence type="ECO:0000313" key="6">
    <source>
        <dbReference type="Proteomes" id="UP000694404"/>
    </source>
</evidence>
<evidence type="ECO:0000256" key="1">
    <source>
        <dbReference type="ARBA" id="ARBA00002844"/>
    </source>
</evidence>
<dbReference type="Pfam" id="PF02827">
    <property type="entry name" value="PKI"/>
    <property type="match status" value="1"/>
</dbReference>
<dbReference type="Ensembl" id="ENSCABT00000026087.1">
    <property type="protein sequence ID" value="ENSCABP00000023807.1"/>
    <property type="gene ID" value="ENSCABG00000017532.1"/>
</dbReference>
<protein>
    <recommendedName>
        <fullName evidence="7">cAMP-dependent protein kinase inhibitor beta</fullName>
    </recommendedName>
</protein>